<gene>
    <name evidence="1" type="ORF">NQ318_018468</name>
</gene>
<evidence type="ECO:0000313" key="1">
    <source>
        <dbReference type="EMBL" id="KAJ8952132.1"/>
    </source>
</evidence>
<dbReference type="AlphaFoldDB" id="A0AAV8YNB0"/>
<protein>
    <submittedName>
        <fullName evidence="1">Uncharacterized protein</fullName>
    </submittedName>
</protein>
<accession>A0AAV8YNB0</accession>
<dbReference type="PANTHER" id="PTHR46060">
    <property type="entry name" value="MARINER MOS1 TRANSPOSASE-LIKE PROTEIN"/>
    <property type="match status" value="1"/>
</dbReference>
<name>A0AAV8YNB0_9CUCU</name>
<evidence type="ECO:0000313" key="2">
    <source>
        <dbReference type="Proteomes" id="UP001162162"/>
    </source>
</evidence>
<sequence>MASLSEQRAAVNICFLLEISGFSWCSVQRILTEDLGKKRVVAKFVPRALTDNQKECRVETCCALKQQLETDPDFLSKVIAGDESWCYGYDPKQMVIKKNTSYNNYLTMGLNLASANVTSTENYTFENNIIEQSFYYNPEYNPLVVLFKFGNLFRNITEDFDYPGKFGVATKIRKSAQLL</sequence>
<comment type="caution">
    <text evidence="1">The sequence shown here is derived from an EMBL/GenBank/DDBJ whole genome shotgun (WGS) entry which is preliminary data.</text>
</comment>
<organism evidence="1 2">
    <name type="scientific">Aromia moschata</name>
    <dbReference type="NCBI Taxonomy" id="1265417"/>
    <lineage>
        <taxon>Eukaryota</taxon>
        <taxon>Metazoa</taxon>
        <taxon>Ecdysozoa</taxon>
        <taxon>Arthropoda</taxon>
        <taxon>Hexapoda</taxon>
        <taxon>Insecta</taxon>
        <taxon>Pterygota</taxon>
        <taxon>Neoptera</taxon>
        <taxon>Endopterygota</taxon>
        <taxon>Coleoptera</taxon>
        <taxon>Polyphaga</taxon>
        <taxon>Cucujiformia</taxon>
        <taxon>Chrysomeloidea</taxon>
        <taxon>Cerambycidae</taxon>
        <taxon>Cerambycinae</taxon>
        <taxon>Callichromatini</taxon>
        <taxon>Aromia</taxon>
    </lineage>
</organism>
<proteinExistence type="predicted"/>
<dbReference type="PANTHER" id="PTHR46060:SF1">
    <property type="entry name" value="MARINER MOS1 TRANSPOSASE-LIKE PROTEIN"/>
    <property type="match status" value="1"/>
</dbReference>
<dbReference type="InterPro" id="IPR052709">
    <property type="entry name" value="Transposase-MT_Hybrid"/>
</dbReference>
<dbReference type="EMBL" id="JAPWTK010000073">
    <property type="protein sequence ID" value="KAJ8952132.1"/>
    <property type="molecule type" value="Genomic_DNA"/>
</dbReference>
<reference evidence="1" key="1">
    <citation type="journal article" date="2023" name="Insect Mol. Biol.">
        <title>Genome sequencing provides insights into the evolution of gene families encoding plant cell wall-degrading enzymes in longhorned beetles.</title>
        <authorList>
            <person name="Shin N.R."/>
            <person name="Okamura Y."/>
            <person name="Kirsch R."/>
            <person name="Pauchet Y."/>
        </authorList>
    </citation>
    <scope>NUCLEOTIDE SEQUENCE</scope>
    <source>
        <strain evidence="1">AMC_N1</strain>
    </source>
</reference>
<dbReference type="GO" id="GO:0003676">
    <property type="term" value="F:nucleic acid binding"/>
    <property type="evidence" value="ECO:0007669"/>
    <property type="project" value="InterPro"/>
</dbReference>
<dbReference type="Proteomes" id="UP001162162">
    <property type="component" value="Unassembled WGS sequence"/>
</dbReference>
<keyword evidence="2" id="KW-1185">Reference proteome</keyword>
<dbReference type="InterPro" id="IPR036397">
    <property type="entry name" value="RNaseH_sf"/>
</dbReference>
<dbReference type="Gene3D" id="3.30.420.10">
    <property type="entry name" value="Ribonuclease H-like superfamily/Ribonuclease H"/>
    <property type="match status" value="1"/>
</dbReference>